<dbReference type="Proteomes" id="UP001597182">
    <property type="component" value="Unassembled WGS sequence"/>
</dbReference>
<gene>
    <name evidence="3" type="ORF">ACFQ34_13530</name>
</gene>
<sequence>RAGRADRALLPRHAAAAAERILADVLDRAGQGLVPELRRIASARGLPTSAGEGWVPGPVHVLIPPAPPPPGLWQTAATGGALWRTALLPLAGLPVVGLPAVAGGAGPPAVWAGAAAGVVTLVAAVLGRRGAADRERWRRWVPGVTASLRAALDSALLTALLHTERQVVAALDPAVVRRAGEIDAQLRGLTGPPGERAAPAREEQHT</sequence>
<accession>A0ABW3VHJ7</accession>
<dbReference type="EMBL" id="JBHTMB010000122">
    <property type="protein sequence ID" value="MFD1234306.1"/>
    <property type="molecule type" value="Genomic_DNA"/>
</dbReference>
<proteinExistence type="predicted"/>
<evidence type="ECO:0000256" key="1">
    <source>
        <dbReference type="SAM" id="MobiDB-lite"/>
    </source>
</evidence>
<name>A0ABW3VHJ7_9PSEU</name>
<keyword evidence="2" id="KW-1133">Transmembrane helix</keyword>
<evidence type="ECO:0000313" key="3">
    <source>
        <dbReference type="EMBL" id="MFD1234306.1"/>
    </source>
</evidence>
<protein>
    <submittedName>
        <fullName evidence="3">Uncharacterized protein</fullName>
    </submittedName>
</protein>
<keyword evidence="2" id="KW-0812">Transmembrane</keyword>
<feature type="transmembrane region" description="Helical" evidence="2">
    <location>
        <begin position="108"/>
        <end position="127"/>
    </location>
</feature>
<keyword evidence="2" id="KW-0472">Membrane</keyword>
<comment type="caution">
    <text evidence="3">The sequence shown here is derived from an EMBL/GenBank/DDBJ whole genome shotgun (WGS) entry which is preliminary data.</text>
</comment>
<evidence type="ECO:0000313" key="4">
    <source>
        <dbReference type="Proteomes" id="UP001597182"/>
    </source>
</evidence>
<reference evidence="4" key="1">
    <citation type="journal article" date="2019" name="Int. J. Syst. Evol. Microbiol.">
        <title>The Global Catalogue of Microorganisms (GCM) 10K type strain sequencing project: providing services to taxonomists for standard genome sequencing and annotation.</title>
        <authorList>
            <consortium name="The Broad Institute Genomics Platform"/>
            <consortium name="The Broad Institute Genome Sequencing Center for Infectious Disease"/>
            <person name="Wu L."/>
            <person name="Ma J."/>
        </authorList>
    </citation>
    <scope>NUCLEOTIDE SEQUENCE [LARGE SCALE GENOMIC DNA]</scope>
    <source>
        <strain evidence="4">CCUG 49018</strain>
    </source>
</reference>
<feature type="region of interest" description="Disordered" evidence="1">
    <location>
        <begin position="186"/>
        <end position="206"/>
    </location>
</feature>
<keyword evidence="4" id="KW-1185">Reference proteome</keyword>
<evidence type="ECO:0000256" key="2">
    <source>
        <dbReference type="SAM" id="Phobius"/>
    </source>
</evidence>
<organism evidence="3 4">
    <name type="scientific">Pseudonocardia benzenivorans</name>
    <dbReference type="NCBI Taxonomy" id="228005"/>
    <lineage>
        <taxon>Bacteria</taxon>
        <taxon>Bacillati</taxon>
        <taxon>Actinomycetota</taxon>
        <taxon>Actinomycetes</taxon>
        <taxon>Pseudonocardiales</taxon>
        <taxon>Pseudonocardiaceae</taxon>
        <taxon>Pseudonocardia</taxon>
    </lineage>
</organism>
<feature type="non-terminal residue" evidence="3">
    <location>
        <position position="1"/>
    </location>
</feature>
<feature type="transmembrane region" description="Helical" evidence="2">
    <location>
        <begin position="81"/>
        <end position="102"/>
    </location>
</feature>